<keyword evidence="1" id="KW-0547">Nucleotide-binding</keyword>
<name>A0A8S5SM03_9CAUD</name>
<organism evidence="1">
    <name type="scientific">Myoviridae sp. ctgEf1</name>
    <dbReference type="NCBI Taxonomy" id="2827699"/>
    <lineage>
        <taxon>Viruses</taxon>
        <taxon>Duplodnaviria</taxon>
        <taxon>Heunggongvirae</taxon>
        <taxon>Uroviricota</taxon>
        <taxon>Caudoviricetes</taxon>
    </lineage>
</organism>
<dbReference type="EMBL" id="BK032620">
    <property type="protein sequence ID" value="DAF51695.1"/>
    <property type="molecule type" value="Genomic_DNA"/>
</dbReference>
<accession>A0A8S5SM03</accession>
<reference evidence="1" key="1">
    <citation type="journal article" date="2021" name="Proc. Natl. Acad. Sci. U.S.A.">
        <title>A Catalog of Tens of Thousands of Viruses from Human Metagenomes Reveals Hidden Associations with Chronic Diseases.</title>
        <authorList>
            <person name="Tisza M.J."/>
            <person name="Buck C.B."/>
        </authorList>
    </citation>
    <scope>NUCLEOTIDE SEQUENCE</scope>
    <source>
        <strain evidence="1">CtgEf1</strain>
    </source>
</reference>
<keyword evidence="1" id="KW-0813">Transport</keyword>
<keyword evidence="1" id="KW-0762">Sugar transport</keyword>
<dbReference type="GO" id="GO:0005524">
    <property type="term" value="F:ATP binding"/>
    <property type="evidence" value="ECO:0007669"/>
    <property type="project" value="UniProtKB-KW"/>
</dbReference>
<evidence type="ECO:0000313" key="1">
    <source>
        <dbReference type="EMBL" id="DAF51695.1"/>
    </source>
</evidence>
<sequence>MRIFDTFSETEYSFLRVNRGNVYGNTIEEELTNRKGVFREKSGMKRGTNGEEFAENSTLFVKPEDIPIDAVGNGIRINHKTYTIIAMYEGKNFDTNEVEHLKLTLERASYGEG</sequence>
<protein>
    <submittedName>
        <fullName evidence="1">ATP-binding sugar transporter</fullName>
    </submittedName>
</protein>
<proteinExistence type="predicted"/>
<keyword evidence="1" id="KW-0067">ATP-binding</keyword>